<sequence>MHDKTCAIVSKHVVKNILVLQYLGLIELDETNAEAITNNLKNFFIAKMLDMQKLMHFATQLKEINPFMTNCHCIAHRLNLVGKDSAEEVS</sequence>
<comment type="caution">
    <text evidence="1">The sequence shown here is derived from an EMBL/GenBank/DDBJ whole genome shotgun (WGS) entry which is preliminary data.</text>
</comment>
<reference evidence="1 2" key="1">
    <citation type="submission" date="2021-06" db="EMBL/GenBank/DDBJ databases">
        <authorList>
            <person name="Kallberg Y."/>
            <person name="Tangrot J."/>
            <person name="Rosling A."/>
        </authorList>
    </citation>
    <scope>NUCLEOTIDE SEQUENCE [LARGE SCALE GENOMIC DNA]</scope>
    <source>
        <strain evidence="1 2">120-4 pot B 10/14</strain>
    </source>
</reference>
<dbReference type="PANTHER" id="PTHR46880:SF5">
    <property type="entry name" value="DUF4371 DOMAIN-CONTAINING PROTEIN"/>
    <property type="match status" value="1"/>
</dbReference>
<keyword evidence="2" id="KW-1185">Reference proteome</keyword>
<dbReference type="PANTHER" id="PTHR46880">
    <property type="entry name" value="RAS-ASSOCIATING DOMAIN-CONTAINING PROTEIN"/>
    <property type="match status" value="1"/>
</dbReference>
<organism evidence="1 2">
    <name type="scientific">Gigaspora margarita</name>
    <dbReference type="NCBI Taxonomy" id="4874"/>
    <lineage>
        <taxon>Eukaryota</taxon>
        <taxon>Fungi</taxon>
        <taxon>Fungi incertae sedis</taxon>
        <taxon>Mucoromycota</taxon>
        <taxon>Glomeromycotina</taxon>
        <taxon>Glomeromycetes</taxon>
        <taxon>Diversisporales</taxon>
        <taxon>Gigasporaceae</taxon>
        <taxon>Gigaspora</taxon>
    </lineage>
</organism>
<evidence type="ECO:0000313" key="2">
    <source>
        <dbReference type="Proteomes" id="UP000789901"/>
    </source>
</evidence>
<proteinExistence type="predicted"/>
<evidence type="ECO:0000313" key="1">
    <source>
        <dbReference type="EMBL" id="CAG8854033.1"/>
    </source>
</evidence>
<name>A0ABN7XFF5_GIGMA</name>
<feature type="non-terminal residue" evidence="1">
    <location>
        <position position="90"/>
    </location>
</feature>
<dbReference type="Proteomes" id="UP000789901">
    <property type="component" value="Unassembled WGS sequence"/>
</dbReference>
<accession>A0ABN7XFF5</accession>
<dbReference type="EMBL" id="CAJVQB010132420">
    <property type="protein sequence ID" value="CAG8854033.1"/>
    <property type="molecule type" value="Genomic_DNA"/>
</dbReference>
<protein>
    <submittedName>
        <fullName evidence="1">30349_t:CDS:1</fullName>
    </submittedName>
</protein>
<gene>
    <name evidence="1" type="ORF">GMARGA_LOCUS42854</name>
</gene>